<dbReference type="GO" id="GO:0016491">
    <property type="term" value="F:oxidoreductase activity"/>
    <property type="evidence" value="ECO:0007669"/>
    <property type="project" value="UniProtKB-KW"/>
</dbReference>
<evidence type="ECO:0000313" key="5">
    <source>
        <dbReference type="Proteomes" id="UP000249590"/>
    </source>
</evidence>
<evidence type="ECO:0000256" key="3">
    <source>
        <dbReference type="RuleBase" id="RU000363"/>
    </source>
</evidence>
<keyword evidence="2" id="KW-0560">Oxidoreductase</keyword>
<dbReference type="PRINTS" id="PR00080">
    <property type="entry name" value="SDRFAMILY"/>
</dbReference>
<dbReference type="Pfam" id="PF00106">
    <property type="entry name" value="adh_short"/>
    <property type="match status" value="1"/>
</dbReference>
<sequence>MAQLALVTGASSGIGEALAQRIAADGVDLILVARREDRLRALAAELPVETHVVPLDLTERGAPEALMAEVARYGRPVDVLVNNAGFGHAGPFAKSPLEPQLGMVDLNIRALVELSHRVLPLLIERRHGGIINVASTAAFLPGPGVSVYYASKAFVLSLSQALSEEVRGTGVTICALCPGPTHSEFGAVSGMDRSLLFRAMKRMPSSQVADIGWTSFKAGKRVVIPGWQNRISSVFSQHGPRRFLLPIVKRLQS</sequence>
<dbReference type="PRINTS" id="PR00081">
    <property type="entry name" value="GDHRDH"/>
</dbReference>
<protein>
    <submittedName>
        <fullName evidence="4">Short-chain dehydrogenase</fullName>
    </submittedName>
</protein>
<dbReference type="CDD" id="cd05233">
    <property type="entry name" value="SDR_c"/>
    <property type="match status" value="1"/>
</dbReference>
<comment type="caution">
    <text evidence="4">The sequence shown here is derived from an EMBL/GenBank/DDBJ whole genome shotgun (WGS) entry which is preliminary data.</text>
</comment>
<dbReference type="AlphaFoldDB" id="A0A8B2P0K4"/>
<dbReference type="OrthoDB" id="9808814at2"/>
<dbReference type="SUPFAM" id="SSF51735">
    <property type="entry name" value="NAD(P)-binding Rossmann-fold domains"/>
    <property type="match status" value="1"/>
</dbReference>
<dbReference type="PANTHER" id="PTHR44196">
    <property type="entry name" value="DEHYDROGENASE/REDUCTASE SDR FAMILY MEMBER 7B"/>
    <property type="match status" value="1"/>
</dbReference>
<keyword evidence="5" id="KW-1185">Reference proteome</keyword>
<gene>
    <name evidence="4" type="ORF">DLJ53_04165</name>
</gene>
<dbReference type="PANTHER" id="PTHR44196:SF2">
    <property type="entry name" value="SHORT-CHAIN DEHYDROGENASE-RELATED"/>
    <property type="match status" value="1"/>
</dbReference>
<dbReference type="Gene3D" id="3.40.50.720">
    <property type="entry name" value="NAD(P)-binding Rossmann-like Domain"/>
    <property type="match status" value="1"/>
</dbReference>
<proteinExistence type="inferred from homology"/>
<evidence type="ECO:0000313" key="4">
    <source>
        <dbReference type="EMBL" id="RAI03686.1"/>
    </source>
</evidence>
<comment type="similarity">
    <text evidence="1 3">Belongs to the short-chain dehydrogenases/reductases (SDR) family.</text>
</comment>
<reference evidence="4 5" key="1">
    <citation type="submission" date="2018-05" db="EMBL/GenBank/DDBJ databases">
        <title>Acuticoccus sediminis sp. nov., isolated from deep-sea sediment of Indian Ocean.</title>
        <authorList>
            <person name="Liu X."/>
            <person name="Lai Q."/>
            <person name="Du Y."/>
            <person name="Sun F."/>
            <person name="Zhang X."/>
            <person name="Wang S."/>
            <person name="Shao Z."/>
        </authorList>
    </citation>
    <scope>NUCLEOTIDE SEQUENCE [LARGE SCALE GENOMIC DNA]</scope>
    <source>
        <strain evidence="4 5">PTG4-2</strain>
    </source>
</reference>
<dbReference type="RefSeq" id="WP_111342609.1">
    <property type="nucleotide sequence ID" value="NZ_JAIWKD010000001.1"/>
</dbReference>
<dbReference type="EMBL" id="QHHQ01000001">
    <property type="protein sequence ID" value="RAI03686.1"/>
    <property type="molecule type" value="Genomic_DNA"/>
</dbReference>
<accession>A0A8B2P0K4</accession>
<dbReference type="Proteomes" id="UP000249590">
    <property type="component" value="Unassembled WGS sequence"/>
</dbReference>
<organism evidence="4 5">
    <name type="scientific">Acuticoccus sediminis</name>
    <dbReference type="NCBI Taxonomy" id="2184697"/>
    <lineage>
        <taxon>Bacteria</taxon>
        <taxon>Pseudomonadati</taxon>
        <taxon>Pseudomonadota</taxon>
        <taxon>Alphaproteobacteria</taxon>
        <taxon>Hyphomicrobiales</taxon>
        <taxon>Amorphaceae</taxon>
        <taxon>Acuticoccus</taxon>
    </lineage>
</organism>
<dbReference type="GO" id="GO:0016020">
    <property type="term" value="C:membrane"/>
    <property type="evidence" value="ECO:0007669"/>
    <property type="project" value="TreeGrafter"/>
</dbReference>
<dbReference type="InterPro" id="IPR002347">
    <property type="entry name" value="SDR_fam"/>
</dbReference>
<evidence type="ECO:0000256" key="1">
    <source>
        <dbReference type="ARBA" id="ARBA00006484"/>
    </source>
</evidence>
<dbReference type="InterPro" id="IPR036291">
    <property type="entry name" value="NAD(P)-bd_dom_sf"/>
</dbReference>
<name>A0A8B2P0K4_9HYPH</name>
<dbReference type="PIRSF" id="PIRSF000126">
    <property type="entry name" value="11-beta-HSD1"/>
    <property type="match status" value="1"/>
</dbReference>
<evidence type="ECO:0000256" key="2">
    <source>
        <dbReference type="ARBA" id="ARBA00023002"/>
    </source>
</evidence>